<organism evidence="1 2">
    <name type="scientific">Quillaja saponaria</name>
    <name type="common">Soap bark tree</name>
    <dbReference type="NCBI Taxonomy" id="32244"/>
    <lineage>
        <taxon>Eukaryota</taxon>
        <taxon>Viridiplantae</taxon>
        <taxon>Streptophyta</taxon>
        <taxon>Embryophyta</taxon>
        <taxon>Tracheophyta</taxon>
        <taxon>Spermatophyta</taxon>
        <taxon>Magnoliopsida</taxon>
        <taxon>eudicotyledons</taxon>
        <taxon>Gunneridae</taxon>
        <taxon>Pentapetalae</taxon>
        <taxon>rosids</taxon>
        <taxon>fabids</taxon>
        <taxon>Fabales</taxon>
        <taxon>Quillajaceae</taxon>
        <taxon>Quillaja</taxon>
    </lineage>
</organism>
<evidence type="ECO:0000313" key="1">
    <source>
        <dbReference type="EMBL" id="KAJ7940961.1"/>
    </source>
</evidence>
<feature type="non-terminal residue" evidence="1">
    <location>
        <position position="1"/>
    </location>
</feature>
<dbReference type="EMBL" id="JARAOO010000566">
    <property type="protein sequence ID" value="KAJ7940961.1"/>
    <property type="molecule type" value="Genomic_DNA"/>
</dbReference>
<proteinExistence type="predicted"/>
<sequence>EKRVKECLKLSGGKRMGAGDASRSDVERLHHGSADRLGARTDADCGGGPSPGVSCARGYVVAAIVAGSARLSACSGICALPSSACGHPIRPVLKHGPRSLTCVRVNGRVNPQGARKLTGGNPSRAAPPTDLDLLRRVRVRAYLSGPERW</sequence>
<dbReference type="AlphaFoldDB" id="A0AAD7P3V1"/>
<keyword evidence="2" id="KW-1185">Reference proteome</keyword>
<gene>
    <name evidence="1" type="ORF">O6P43_035989</name>
</gene>
<comment type="caution">
    <text evidence="1">The sequence shown here is derived from an EMBL/GenBank/DDBJ whole genome shotgun (WGS) entry which is preliminary data.</text>
</comment>
<reference evidence="1" key="1">
    <citation type="journal article" date="2023" name="Science">
        <title>Elucidation of the pathway for biosynthesis of saponin adjuvants from the soapbark tree.</title>
        <authorList>
            <person name="Reed J."/>
            <person name="Orme A."/>
            <person name="El-Demerdash A."/>
            <person name="Owen C."/>
            <person name="Martin L.B.B."/>
            <person name="Misra R.C."/>
            <person name="Kikuchi S."/>
            <person name="Rejzek M."/>
            <person name="Martin A.C."/>
            <person name="Harkess A."/>
            <person name="Leebens-Mack J."/>
            <person name="Louveau T."/>
            <person name="Stephenson M.J."/>
            <person name="Osbourn A."/>
        </authorList>
    </citation>
    <scope>NUCLEOTIDE SEQUENCE</scope>
    <source>
        <strain evidence="1">S10</strain>
    </source>
</reference>
<evidence type="ECO:0000313" key="2">
    <source>
        <dbReference type="Proteomes" id="UP001163823"/>
    </source>
</evidence>
<accession>A0AAD7P3V1</accession>
<dbReference type="KEGG" id="qsa:O6P43_035989"/>
<name>A0AAD7P3V1_QUISA</name>
<dbReference type="Proteomes" id="UP001163823">
    <property type="component" value="Unassembled WGS sequence"/>
</dbReference>
<protein>
    <submittedName>
        <fullName evidence="1">Uncharacterized protein</fullName>
    </submittedName>
</protein>